<protein>
    <submittedName>
        <fullName evidence="1">DNA-binding protein</fullName>
    </submittedName>
</protein>
<proteinExistence type="predicted"/>
<dbReference type="OrthoDB" id="5676847at2"/>
<accession>A0A0L0GXY7</accession>
<sequence length="166" mass="18582">MAYPAEDRQKVRNAFINSNLTLELVAAQAGIPVSTVSRWKREAADQGDNWDKHRAAVLMAGGGIEDISRMILLGTLTEYQVTMERIRENPDIPAPERVDMLTRLGDSFSKCIAASKKVLPETNELAIAMEVLKMLGELISRQYPKHLHTYLEIMPALGDEVKKKYG</sequence>
<comment type="caution">
    <text evidence="1">The sequence shown here is derived from an EMBL/GenBank/DDBJ whole genome shotgun (WGS) entry which is preliminary data.</text>
</comment>
<dbReference type="RefSeq" id="WP_072091920.1">
    <property type="nucleotide sequence ID" value="NZ_JNGI01000041.1"/>
</dbReference>
<keyword evidence="2" id="KW-1185">Reference proteome</keyword>
<evidence type="ECO:0000313" key="2">
    <source>
        <dbReference type="Proteomes" id="UP000037393"/>
    </source>
</evidence>
<gene>
    <name evidence="1" type="ORF">GM31_17955</name>
</gene>
<dbReference type="EMBL" id="JNGI01000041">
    <property type="protein sequence ID" value="KNC93797.1"/>
    <property type="molecule type" value="Genomic_DNA"/>
</dbReference>
<dbReference type="PATRIC" id="fig|379893.4.peg.3648"/>
<reference evidence="1 2" key="1">
    <citation type="journal article" date="2015" name="Appl. Environ. Microbiol.">
        <title>The Enterobacterium Trabulsiella odontotermitis Presents Novel Adaptations Related to Its Association with Fungus-Growing Termites.</title>
        <authorList>
            <person name="Sapountzis P."/>
            <person name="Gruntjes T."/>
            <person name="Otani S."/>
            <person name="Estevez J."/>
            <person name="da Costa R.R."/>
            <person name="Plunkett G.3rd."/>
            <person name="Perna N.T."/>
            <person name="Poulsen M."/>
        </authorList>
    </citation>
    <scope>NUCLEOTIDE SEQUENCE [LARGE SCALE GENOMIC DNA]</scope>
    <source>
        <strain evidence="1 2">12</strain>
    </source>
</reference>
<organism evidence="1 2">
    <name type="scientific">Trabulsiella odontotermitis</name>
    <dbReference type="NCBI Taxonomy" id="379893"/>
    <lineage>
        <taxon>Bacteria</taxon>
        <taxon>Pseudomonadati</taxon>
        <taxon>Pseudomonadota</taxon>
        <taxon>Gammaproteobacteria</taxon>
        <taxon>Enterobacterales</taxon>
        <taxon>Enterobacteriaceae</taxon>
        <taxon>Trabulsiella</taxon>
    </lineage>
</organism>
<name>A0A0L0GXY7_9ENTR</name>
<dbReference type="InterPro" id="IPR014926">
    <property type="entry name" value="Phage_D3112_Orf24"/>
</dbReference>
<dbReference type="Proteomes" id="UP000037393">
    <property type="component" value="Unassembled WGS sequence"/>
</dbReference>
<dbReference type="Pfam" id="PF08822">
    <property type="entry name" value="DUF1804"/>
    <property type="match status" value="1"/>
</dbReference>
<evidence type="ECO:0000313" key="1">
    <source>
        <dbReference type="EMBL" id="KNC93797.1"/>
    </source>
</evidence>
<keyword evidence="1" id="KW-0238">DNA-binding</keyword>
<dbReference type="GO" id="GO:0003677">
    <property type="term" value="F:DNA binding"/>
    <property type="evidence" value="ECO:0007669"/>
    <property type="project" value="UniProtKB-KW"/>
</dbReference>
<dbReference type="AlphaFoldDB" id="A0A0L0GXY7"/>